<sequence>MTALNFIFDSENVYIAMDTLSITVDEKKPFKFASKIFPLPHLRSVMCGTGNIDLILDWNKMINRNVISYDIDYLNILTTEALRNLNSQYPKEVTSTIFQFGYSHKQNAFRGFVYRSTNDFNVEEYEYCAAIKPQVSFDFYEELSIHGVDEMFIKLITLQKYEDDLSKDKVGIGGEIHRFIMSKDSNQLDIIYRFPDHEEHYRDMISNLN</sequence>
<dbReference type="OrthoDB" id="9553662at2"/>
<protein>
    <submittedName>
        <fullName evidence="1">Uncharacterized protein</fullName>
    </submittedName>
</protein>
<dbReference type="AlphaFoldDB" id="A0A168NP82"/>
<name>A0A168NP82_9BACL</name>
<dbReference type="RefSeq" id="WP_068527383.1">
    <property type="nucleotide sequence ID" value="NZ_LVJH01000002.1"/>
</dbReference>
<accession>A0A168NP82</accession>
<dbReference type="Proteomes" id="UP000076967">
    <property type="component" value="Unassembled WGS sequence"/>
</dbReference>
<organism evidence="1 2">
    <name type="scientific">Paenibacillus glacialis</name>
    <dbReference type="NCBI Taxonomy" id="494026"/>
    <lineage>
        <taxon>Bacteria</taxon>
        <taxon>Bacillati</taxon>
        <taxon>Bacillota</taxon>
        <taxon>Bacilli</taxon>
        <taxon>Bacillales</taxon>
        <taxon>Paenibacillaceae</taxon>
        <taxon>Paenibacillus</taxon>
    </lineage>
</organism>
<evidence type="ECO:0000313" key="2">
    <source>
        <dbReference type="Proteomes" id="UP000076967"/>
    </source>
</evidence>
<comment type="caution">
    <text evidence="1">The sequence shown here is derived from an EMBL/GenBank/DDBJ whole genome shotgun (WGS) entry which is preliminary data.</text>
</comment>
<dbReference type="STRING" id="494026.PGLA_00915"/>
<proteinExistence type="predicted"/>
<gene>
    <name evidence="1" type="ORF">PGLA_00915</name>
</gene>
<evidence type="ECO:0000313" key="1">
    <source>
        <dbReference type="EMBL" id="OAB45990.1"/>
    </source>
</evidence>
<keyword evidence="2" id="KW-1185">Reference proteome</keyword>
<dbReference type="EMBL" id="LVJH01000002">
    <property type="protein sequence ID" value="OAB45990.1"/>
    <property type="molecule type" value="Genomic_DNA"/>
</dbReference>
<reference evidence="1 2" key="1">
    <citation type="submission" date="2016-03" db="EMBL/GenBank/DDBJ databases">
        <title>Draft genome sequence of Paenibacillus glacialis DSM 22343.</title>
        <authorList>
            <person name="Shin S.-K."/>
            <person name="Yi H."/>
        </authorList>
    </citation>
    <scope>NUCLEOTIDE SEQUENCE [LARGE SCALE GENOMIC DNA]</scope>
    <source>
        <strain evidence="1 2">DSM 22343</strain>
    </source>
</reference>